<accession>A0A9P6G961</accession>
<keyword evidence="3" id="KW-0843">Virulence</keyword>
<dbReference type="Proteomes" id="UP000756921">
    <property type="component" value="Unassembled WGS sequence"/>
</dbReference>
<evidence type="ECO:0000256" key="1">
    <source>
        <dbReference type="ARBA" id="ARBA00022669"/>
    </source>
</evidence>
<evidence type="ECO:0000256" key="4">
    <source>
        <dbReference type="SAM" id="MobiDB-lite"/>
    </source>
</evidence>
<evidence type="ECO:0000313" key="8">
    <source>
        <dbReference type="Proteomes" id="UP000756921"/>
    </source>
</evidence>
<dbReference type="AlphaFoldDB" id="A0A9P6G961"/>
<dbReference type="Gene3D" id="3.10.350.10">
    <property type="entry name" value="LysM domain"/>
    <property type="match status" value="4"/>
</dbReference>
<dbReference type="PROSITE" id="PS51782">
    <property type="entry name" value="LYSM"/>
    <property type="match status" value="3"/>
</dbReference>
<evidence type="ECO:0000256" key="3">
    <source>
        <dbReference type="ARBA" id="ARBA00023026"/>
    </source>
</evidence>
<dbReference type="PANTHER" id="PTHR34997">
    <property type="entry name" value="AM15"/>
    <property type="match status" value="1"/>
</dbReference>
<evidence type="ECO:0000259" key="6">
    <source>
        <dbReference type="PROSITE" id="PS51782"/>
    </source>
</evidence>
<evidence type="ECO:0000256" key="2">
    <source>
        <dbReference type="ARBA" id="ARBA00022729"/>
    </source>
</evidence>
<dbReference type="OrthoDB" id="2281372at2759"/>
<dbReference type="InterPro" id="IPR018392">
    <property type="entry name" value="LysM"/>
</dbReference>
<gene>
    <name evidence="7" type="ORF">PMIN01_11176</name>
</gene>
<dbReference type="SUPFAM" id="SSF54106">
    <property type="entry name" value="LysM domain"/>
    <property type="match status" value="3"/>
</dbReference>
<dbReference type="InterPro" id="IPR036779">
    <property type="entry name" value="LysM_dom_sf"/>
</dbReference>
<dbReference type="InterPro" id="IPR052210">
    <property type="entry name" value="LysM1-like"/>
</dbReference>
<feature type="compositionally biased region" description="Low complexity" evidence="4">
    <location>
        <begin position="134"/>
        <end position="155"/>
    </location>
</feature>
<dbReference type="GO" id="GO:0008061">
    <property type="term" value="F:chitin binding"/>
    <property type="evidence" value="ECO:0007669"/>
    <property type="project" value="UniProtKB-KW"/>
</dbReference>
<keyword evidence="2 5" id="KW-0732">Signal</keyword>
<feature type="signal peptide" evidence="5">
    <location>
        <begin position="1"/>
        <end position="24"/>
    </location>
</feature>
<feature type="domain" description="LysM" evidence="6">
    <location>
        <begin position="174"/>
        <end position="220"/>
    </location>
</feature>
<feature type="domain" description="LysM" evidence="6">
    <location>
        <begin position="329"/>
        <end position="371"/>
    </location>
</feature>
<evidence type="ECO:0000256" key="5">
    <source>
        <dbReference type="SAM" id="SignalP"/>
    </source>
</evidence>
<proteinExistence type="predicted"/>
<dbReference type="PANTHER" id="PTHR34997:SF2">
    <property type="entry name" value="LYSM DOMAIN-CONTAINING PROTEIN-RELATED"/>
    <property type="match status" value="1"/>
</dbReference>
<name>A0A9P6G961_9PLEO</name>
<sequence>MLSPSYASSLLLSTGLLHAALVLGATRLVQRDGSNPSLPYDLNTTKHCSWWVDLTSATSCPTLVQENFITLAAFRRWNPSITTDCGGLIVGKSYCVEVLNEPAPSTSLSSPSSSSSSSSAQITSASSSMPVVTTSSSTLVTSPSTTAPPTITTPTNGVETPSPLQPEIAPNCDAFYFVQQDDDCDTIAKGYGISVAQFIAWNPTAGSSCNGLWANAYACHHEARQRHLNPEPIQEGMVSNCDSFYMVKSGDTCAKISSAKGVTSAQIISWNPAVGSGCGNLLLDTYICISIIGHTPTTTTSTPATSTRPVNGVATPTPYQEGMTTSCKTFHYVVSGDNCSTLASKYKISPANFVKWNPAVGSTCGNLWVEH</sequence>
<keyword evidence="8" id="KW-1185">Reference proteome</keyword>
<feature type="region of interest" description="Disordered" evidence="4">
    <location>
        <begin position="134"/>
        <end position="164"/>
    </location>
</feature>
<evidence type="ECO:0000313" key="7">
    <source>
        <dbReference type="EMBL" id="KAF9731217.1"/>
    </source>
</evidence>
<reference evidence="7" key="1">
    <citation type="journal article" date="2020" name="Mol. Plant Microbe Interact.">
        <title>Genome Sequence of the Biocontrol Agent Coniothyrium minitans strain Conio (IMI 134523).</title>
        <authorList>
            <person name="Patel D."/>
            <person name="Shittu T.A."/>
            <person name="Baroncelli R."/>
            <person name="Muthumeenakshi S."/>
            <person name="Osborne T.H."/>
            <person name="Janganan T.K."/>
            <person name="Sreenivasaprasad S."/>
        </authorList>
    </citation>
    <scope>NUCLEOTIDE SEQUENCE</scope>
    <source>
        <strain evidence="7">Conio</strain>
    </source>
</reference>
<comment type="caution">
    <text evidence="7">The sequence shown here is derived from an EMBL/GenBank/DDBJ whole genome shotgun (WGS) entry which is preliminary data.</text>
</comment>
<keyword evidence="1" id="KW-0147">Chitin-binding</keyword>
<feature type="domain" description="LysM" evidence="6">
    <location>
        <begin position="243"/>
        <end position="289"/>
    </location>
</feature>
<dbReference type="CDD" id="cd00118">
    <property type="entry name" value="LysM"/>
    <property type="match status" value="3"/>
</dbReference>
<dbReference type="SMART" id="SM00257">
    <property type="entry name" value="LysM"/>
    <property type="match status" value="3"/>
</dbReference>
<organism evidence="7 8">
    <name type="scientific">Paraphaeosphaeria minitans</name>
    <dbReference type="NCBI Taxonomy" id="565426"/>
    <lineage>
        <taxon>Eukaryota</taxon>
        <taxon>Fungi</taxon>
        <taxon>Dikarya</taxon>
        <taxon>Ascomycota</taxon>
        <taxon>Pezizomycotina</taxon>
        <taxon>Dothideomycetes</taxon>
        <taxon>Pleosporomycetidae</taxon>
        <taxon>Pleosporales</taxon>
        <taxon>Massarineae</taxon>
        <taxon>Didymosphaeriaceae</taxon>
        <taxon>Paraphaeosphaeria</taxon>
    </lineage>
</organism>
<protein>
    <submittedName>
        <fullName evidence="7">LysM domain-containing protein</fullName>
    </submittedName>
</protein>
<dbReference type="Pfam" id="PF01476">
    <property type="entry name" value="LysM"/>
    <property type="match status" value="3"/>
</dbReference>
<dbReference type="EMBL" id="WJXW01000013">
    <property type="protein sequence ID" value="KAF9731217.1"/>
    <property type="molecule type" value="Genomic_DNA"/>
</dbReference>
<feature type="chain" id="PRO_5040200840" evidence="5">
    <location>
        <begin position="25"/>
        <end position="371"/>
    </location>
</feature>